<protein>
    <recommendedName>
        <fullName evidence="3">NUDIX domain-containing protein</fullName>
    </recommendedName>
</protein>
<gene>
    <name evidence="1" type="ORF">SAMN05192558_116104</name>
</gene>
<proteinExistence type="predicted"/>
<keyword evidence="2" id="KW-1185">Reference proteome</keyword>
<dbReference type="Proteomes" id="UP000199651">
    <property type="component" value="Unassembled WGS sequence"/>
</dbReference>
<dbReference type="AlphaFoldDB" id="A0A1H0VZX5"/>
<dbReference type="Gene3D" id="3.90.79.10">
    <property type="entry name" value="Nucleoside Triphosphate Pyrophosphohydrolase"/>
    <property type="match status" value="1"/>
</dbReference>
<dbReference type="STRING" id="504798.SAMN05421871_116105"/>
<organism evidence="1 2">
    <name type="scientific">Actinokineospora alba</name>
    <dbReference type="NCBI Taxonomy" id="504798"/>
    <lineage>
        <taxon>Bacteria</taxon>
        <taxon>Bacillati</taxon>
        <taxon>Actinomycetota</taxon>
        <taxon>Actinomycetes</taxon>
        <taxon>Pseudonocardiales</taxon>
        <taxon>Pseudonocardiaceae</taxon>
        <taxon>Actinokineospora</taxon>
    </lineage>
</organism>
<sequence length="75" mass="7944">MIVGDLIGVVERKGPKGVYVIYDYACSVTGGDLQAGDDALEAAWVDLATFTTLDAGNDLVEQLSDTLRGWGALPR</sequence>
<dbReference type="InterPro" id="IPR015797">
    <property type="entry name" value="NUDIX_hydrolase-like_dom_sf"/>
</dbReference>
<evidence type="ECO:0000313" key="1">
    <source>
        <dbReference type="EMBL" id="SDP83881.1"/>
    </source>
</evidence>
<evidence type="ECO:0008006" key="3">
    <source>
        <dbReference type="Google" id="ProtNLM"/>
    </source>
</evidence>
<name>A0A1H0VZX5_9PSEU</name>
<evidence type="ECO:0000313" key="2">
    <source>
        <dbReference type="Proteomes" id="UP000199651"/>
    </source>
</evidence>
<accession>A0A1H0VZX5</accession>
<reference evidence="2" key="1">
    <citation type="submission" date="2016-10" db="EMBL/GenBank/DDBJ databases">
        <authorList>
            <person name="Varghese N."/>
            <person name="Submissions S."/>
        </authorList>
    </citation>
    <scope>NUCLEOTIDE SEQUENCE [LARGE SCALE GENOMIC DNA]</scope>
    <source>
        <strain evidence="2">IBRC-M 10655</strain>
    </source>
</reference>
<dbReference type="SUPFAM" id="SSF55811">
    <property type="entry name" value="Nudix"/>
    <property type="match status" value="1"/>
</dbReference>
<dbReference type="EMBL" id="FNJB01000016">
    <property type="protein sequence ID" value="SDP83881.1"/>
    <property type="molecule type" value="Genomic_DNA"/>
</dbReference>